<evidence type="ECO:0000313" key="5">
    <source>
        <dbReference type="EMBL" id="GBG91474.1"/>
    </source>
</evidence>
<proteinExistence type="predicted"/>
<comment type="caution">
    <text evidence="5">The sequence shown here is derived from an EMBL/GenBank/DDBJ whole genome shotgun (WGS) entry which is preliminary data.</text>
</comment>
<feature type="compositionally biased region" description="Basic and acidic residues" evidence="3">
    <location>
        <begin position="319"/>
        <end position="341"/>
    </location>
</feature>
<gene>
    <name evidence="5" type="ORF">CBR_g52430</name>
</gene>
<dbReference type="GO" id="GO:0032259">
    <property type="term" value="P:methylation"/>
    <property type="evidence" value="ECO:0007669"/>
    <property type="project" value="UniProtKB-KW"/>
</dbReference>
<keyword evidence="2" id="KW-0808">Transferase</keyword>
<organism evidence="5 6">
    <name type="scientific">Chara braunii</name>
    <name type="common">Braun's stonewort</name>
    <dbReference type="NCBI Taxonomy" id="69332"/>
    <lineage>
        <taxon>Eukaryota</taxon>
        <taxon>Viridiplantae</taxon>
        <taxon>Streptophyta</taxon>
        <taxon>Charophyceae</taxon>
        <taxon>Charales</taxon>
        <taxon>Characeae</taxon>
        <taxon>Chara</taxon>
    </lineage>
</organism>
<sequence>MAGRRARGLLDAEMDDGDTLALSHSLNTMATRTEGEEDIEDEEEEEEEEEENDGSGDEEEKGDEEDVQRNKENHPTENVSGTARVNYSLAFKYLEETYTSAQTLFEMKPDFDLRGCKWALQPTQQGLFFYRYLTRACKYEPVGLCIWVAKTTRVEDGQEVHVTNLWTERKKVIARYVLQKRDYVWDAFQDPNGVLHHKLRTAPDEVFCNTLGTYVAFYYTTFMTNRQISGGVQSSPLPAVSGGGVFHPSTQMGVPRNVPHPVGNVFLSSSQMPGSGLAPVQQTPAVSQAKIKAVKMKKGVGGKQARSLEVAESSASDSEVGKGKKGEAGKGKKGGRPEKRNTKNVSQERLALMTLNPLMNVSEKNEIVSESANMPYKPLLGMTGLNDALVIPVLTEVKSGVLSLDEMNNKFTLLKIRQRTVIAFVEGVGADSWEAAKEEFPVHTQEAMLSQYYGLYERNVKETPIAMQLYIAKVLNYKDKLRLSQQEEQTAAIQDPEGLLTNWTAFEGEGYRGTVKVAHCDMLQLPEKVQDRLPFTLCIMDFPCGYNAEDSMDDEEPFGKPQIEGSIASFKKITCAPYWVMAGFCSSNMLTDVKFAFSSACNCGVEVGIWVAPNVSTSAGVKLTNCWQHCVIGFHSESGCREPIQFQFIDSDTRMTCWNHNAVVRKYTFAADNEILCPYQKPISLYEWLIKKFFEPNDSYIVDAFSGSGTGAIATLLSKRHVLVVENDLRCVRGIRARLAGRDFVESAAKEIDTRGRTVAEGWRHA</sequence>
<evidence type="ECO:0000259" key="4">
    <source>
        <dbReference type="Pfam" id="PF01555"/>
    </source>
</evidence>
<dbReference type="SUPFAM" id="SSF53335">
    <property type="entry name" value="S-adenosyl-L-methionine-dependent methyltransferases"/>
    <property type="match status" value="1"/>
</dbReference>
<dbReference type="AlphaFoldDB" id="A0A388MA78"/>
<keyword evidence="1" id="KW-0489">Methyltransferase</keyword>
<feature type="compositionally biased region" description="Low complexity" evidence="3">
    <location>
        <begin position="303"/>
        <end position="318"/>
    </location>
</feature>
<evidence type="ECO:0000256" key="2">
    <source>
        <dbReference type="ARBA" id="ARBA00022679"/>
    </source>
</evidence>
<accession>A0A388MA78</accession>
<feature type="compositionally biased region" description="Polar residues" evidence="3">
    <location>
        <begin position="22"/>
        <end position="31"/>
    </location>
</feature>
<dbReference type="EMBL" id="BFEA01000911">
    <property type="protein sequence ID" value="GBG91474.1"/>
    <property type="molecule type" value="Genomic_DNA"/>
</dbReference>
<dbReference type="Pfam" id="PF01555">
    <property type="entry name" value="N6_N4_Mtase"/>
    <property type="match status" value="1"/>
</dbReference>
<feature type="region of interest" description="Disordered" evidence="3">
    <location>
        <begin position="1"/>
        <end position="81"/>
    </location>
</feature>
<reference evidence="5 6" key="1">
    <citation type="journal article" date="2018" name="Cell">
        <title>The Chara Genome: Secondary Complexity and Implications for Plant Terrestrialization.</title>
        <authorList>
            <person name="Nishiyama T."/>
            <person name="Sakayama H."/>
            <person name="Vries J.D."/>
            <person name="Buschmann H."/>
            <person name="Saint-Marcoux D."/>
            <person name="Ullrich K.K."/>
            <person name="Haas F.B."/>
            <person name="Vanderstraeten L."/>
            <person name="Becker D."/>
            <person name="Lang D."/>
            <person name="Vosolsobe S."/>
            <person name="Rombauts S."/>
            <person name="Wilhelmsson P.K.I."/>
            <person name="Janitza P."/>
            <person name="Kern R."/>
            <person name="Heyl A."/>
            <person name="Rumpler F."/>
            <person name="Villalobos L.I.A.C."/>
            <person name="Clay J.M."/>
            <person name="Skokan R."/>
            <person name="Toyoda A."/>
            <person name="Suzuki Y."/>
            <person name="Kagoshima H."/>
            <person name="Schijlen E."/>
            <person name="Tajeshwar N."/>
            <person name="Catarino B."/>
            <person name="Hetherington A.J."/>
            <person name="Saltykova A."/>
            <person name="Bonnot C."/>
            <person name="Breuninger H."/>
            <person name="Symeonidi A."/>
            <person name="Radhakrishnan G.V."/>
            <person name="Van Nieuwerburgh F."/>
            <person name="Deforce D."/>
            <person name="Chang C."/>
            <person name="Karol K.G."/>
            <person name="Hedrich R."/>
            <person name="Ulvskov P."/>
            <person name="Glockner G."/>
            <person name="Delwiche C.F."/>
            <person name="Petrasek J."/>
            <person name="Van de Peer Y."/>
            <person name="Friml J."/>
            <person name="Beilby M."/>
            <person name="Dolan L."/>
            <person name="Kohara Y."/>
            <person name="Sugano S."/>
            <person name="Fujiyama A."/>
            <person name="Delaux P.-M."/>
            <person name="Quint M."/>
            <person name="TheiBen G."/>
            <person name="Hagemann M."/>
            <person name="Harholt J."/>
            <person name="Dunand C."/>
            <person name="Zachgo S."/>
            <person name="Langdale J."/>
            <person name="Maumus F."/>
            <person name="Straeten D.V.D."/>
            <person name="Gould S.B."/>
            <person name="Rensing S.A."/>
        </authorList>
    </citation>
    <scope>NUCLEOTIDE SEQUENCE [LARGE SCALE GENOMIC DNA]</scope>
    <source>
        <strain evidence="5 6">S276</strain>
    </source>
</reference>
<evidence type="ECO:0000256" key="1">
    <source>
        <dbReference type="ARBA" id="ARBA00022603"/>
    </source>
</evidence>
<keyword evidence="6" id="KW-1185">Reference proteome</keyword>
<dbReference type="Proteomes" id="UP000265515">
    <property type="component" value="Unassembled WGS sequence"/>
</dbReference>
<evidence type="ECO:0000256" key="3">
    <source>
        <dbReference type="SAM" id="MobiDB-lite"/>
    </source>
</evidence>
<evidence type="ECO:0000313" key="6">
    <source>
        <dbReference type="Proteomes" id="UP000265515"/>
    </source>
</evidence>
<dbReference type="Gramene" id="GBG91474">
    <property type="protein sequence ID" value="GBG91474"/>
    <property type="gene ID" value="CBR_g52430"/>
</dbReference>
<feature type="compositionally biased region" description="Acidic residues" evidence="3">
    <location>
        <begin position="35"/>
        <end position="66"/>
    </location>
</feature>
<feature type="region of interest" description="Disordered" evidence="3">
    <location>
        <begin position="302"/>
        <end position="347"/>
    </location>
</feature>
<name>A0A388MA78_CHABU</name>
<dbReference type="InterPro" id="IPR029063">
    <property type="entry name" value="SAM-dependent_MTases_sf"/>
</dbReference>
<dbReference type="InterPro" id="IPR002941">
    <property type="entry name" value="DNA_methylase_N4/N6"/>
</dbReference>
<dbReference type="GO" id="GO:0008170">
    <property type="term" value="F:N-methyltransferase activity"/>
    <property type="evidence" value="ECO:0007669"/>
    <property type="project" value="InterPro"/>
</dbReference>
<protein>
    <recommendedName>
        <fullName evidence="4">DNA methylase N-4/N-6 domain-containing protein</fullName>
    </recommendedName>
</protein>
<feature type="domain" description="DNA methylase N-4/N-6" evidence="4">
    <location>
        <begin position="621"/>
        <end position="730"/>
    </location>
</feature>
<dbReference type="Gene3D" id="3.40.50.150">
    <property type="entry name" value="Vaccinia Virus protein VP39"/>
    <property type="match status" value="1"/>
</dbReference>
<dbReference type="GO" id="GO:0003677">
    <property type="term" value="F:DNA binding"/>
    <property type="evidence" value="ECO:0007669"/>
    <property type="project" value="InterPro"/>
</dbReference>